<dbReference type="InterPro" id="IPR023213">
    <property type="entry name" value="CAT-like_dom_sf"/>
</dbReference>
<dbReference type="EMBL" id="CAKOAT010344043">
    <property type="protein sequence ID" value="CAH8362880.1"/>
    <property type="molecule type" value="Genomic_DNA"/>
</dbReference>
<evidence type="ECO:0000313" key="5">
    <source>
        <dbReference type="Proteomes" id="UP001642260"/>
    </source>
</evidence>
<comment type="caution">
    <text evidence="4">The sequence shown here is derived from an EMBL/GenBank/DDBJ whole genome shotgun (WGS) entry which is preliminary data.</text>
</comment>
<keyword evidence="2" id="KW-0808">Transferase</keyword>
<gene>
    <name evidence="4" type="ORF">ERUC_LOCUS28636</name>
</gene>
<dbReference type="Pfam" id="PF02458">
    <property type="entry name" value="Transferase"/>
    <property type="match status" value="1"/>
</dbReference>
<evidence type="ECO:0000256" key="3">
    <source>
        <dbReference type="ARBA" id="ARBA00023315"/>
    </source>
</evidence>
<accession>A0ABC8KUG4</accession>
<dbReference type="Gene3D" id="3.30.559.10">
    <property type="entry name" value="Chloramphenicol acetyltransferase-like domain"/>
    <property type="match status" value="2"/>
</dbReference>
<reference evidence="4 5" key="1">
    <citation type="submission" date="2022-03" db="EMBL/GenBank/DDBJ databases">
        <authorList>
            <person name="Macdonald S."/>
            <person name="Ahmed S."/>
            <person name="Newling K."/>
        </authorList>
    </citation>
    <scope>NUCLEOTIDE SEQUENCE [LARGE SCALE GENOMIC DNA]</scope>
</reference>
<dbReference type="PANTHER" id="PTHR31623:SF119">
    <property type="entry name" value="BAHD ACYLTRANSFERASE BIA1"/>
    <property type="match status" value="1"/>
</dbReference>
<dbReference type="GO" id="GO:0016746">
    <property type="term" value="F:acyltransferase activity"/>
    <property type="evidence" value="ECO:0007669"/>
    <property type="project" value="UniProtKB-KW"/>
</dbReference>
<name>A0ABC8KUG4_ERUVS</name>
<evidence type="ECO:0008006" key="6">
    <source>
        <dbReference type="Google" id="ProtNLM"/>
    </source>
</evidence>
<evidence type="ECO:0000256" key="2">
    <source>
        <dbReference type="ARBA" id="ARBA00022679"/>
    </source>
</evidence>
<evidence type="ECO:0000256" key="1">
    <source>
        <dbReference type="ARBA" id="ARBA00009861"/>
    </source>
</evidence>
<keyword evidence="3" id="KW-0012">Acyltransferase</keyword>
<dbReference type="Proteomes" id="UP001642260">
    <property type="component" value="Unassembled WGS sequence"/>
</dbReference>
<evidence type="ECO:0000313" key="4">
    <source>
        <dbReference type="EMBL" id="CAH8362880.1"/>
    </source>
</evidence>
<sequence length="445" mass="48709">MEDHMKLEVIGREVIKPASRSTQNHCLDLSLMDFYSPASYLSTIFFYKDLAGGSSEMVSRRLKISLSKTLTRFYPLAGRIEDVSLNCNDEGAVFTEARTDLLLSDFLKNNQLLLDSLGEFLPLTAPEESAGSWPLLSVKVSFFGSGSGVAVTLAISHKICDASSMLTFAQDWAATTAKGGPVAVVTAPQFAETTIYPSPHRMQPPPMEDAAPLFEPSVKWVINRFIFKSSKISDLKRKAASESVPVPTRVEAISSLIWRCARNAARSNSAAPKSTLMSQAMDMRLRVPSNVLSPFAVGNLQSFFYLKKSAESEMETGAIVTELRKAKDGLNEIIKESLETSTLAINLLSVLGNLTAELNSGVDFYAMTSWCKKPFYEVDFGWGTPVWIGNSSLSIPGNVACGILMDSKDGEDVEAWVVLPKQDMAVFIRDQDLLTYGVLNPPVLI</sequence>
<keyword evidence="5" id="KW-1185">Reference proteome</keyword>
<comment type="similarity">
    <text evidence="1">Belongs to the plant acyltransferase family.</text>
</comment>
<dbReference type="AlphaFoldDB" id="A0ABC8KUG4"/>
<protein>
    <recommendedName>
        <fullName evidence="6">BAHD acyltransferase</fullName>
    </recommendedName>
</protein>
<proteinExistence type="inferred from homology"/>
<organism evidence="4 5">
    <name type="scientific">Eruca vesicaria subsp. sativa</name>
    <name type="common">Garden rocket</name>
    <name type="synonym">Eruca sativa</name>
    <dbReference type="NCBI Taxonomy" id="29727"/>
    <lineage>
        <taxon>Eukaryota</taxon>
        <taxon>Viridiplantae</taxon>
        <taxon>Streptophyta</taxon>
        <taxon>Embryophyta</taxon>
        <taxon>Tracheophyta</taxon>
        <taxon>Spermatophyta</taxon>
        <taxon>Magnoliopsida</taxon>
        <taxon>eudicotyledons</taxon>
        <taxon>Gunneridae</taxon>
        <taxon>Pentapetalae</taxon>
        <taxon>rosids</taxon>
        <taxon>malvids</taxon>
        <taxon>Brassicales</taxon>
        <taxon>Brassicaceae</taxon>
        <taxon>Brassiceae</taxon>
        <taxon>Eruca</taxon>
    </lineage>
</organism>
<dbReference type="PANTHER" id="PTHR31623">
    <property type="entry name" value="F21J9.9"/>
    <property type="match status" value="1"/>
</dbReference>